<dbReference type="Pfam" id="PF00320">
    <property type="entry name" value="GATA"/>
    <property type="match status" value="1"/>
</dbReference>
<protein>
    <recommendedName>
        <fullName evidence="6">GATA-type domain-containing protein</fullName>
    </recommendedName>
</protein>
<feature type="region of interest" description="Disordered" evidence="5">
    <location>
        <begin position="291"/>
        <end position="383"/>
    </location>
</feature>
<feature type="region of interest" description="Disordered" evidence="5">
    <location>
        <begin position="121"/>
        <end position="140"/>
    </location>
</feature>
<accession>A0AAD8DJM8</accession>
<dbReference type="InterPro" id="IPR051140">
    <property type="entry name" value="GATA_TF"/>
</dbReference>
<evidence type="ECO:0000313" key="8">
    <source>
        <dbReference type="Proteomes" id="UP001234581"/>
    </source>
</evidence>
<sequence length="559" mass="61385">MAHTTTTTCGETLFQETNDAEVLRAILNRDSYPKDCAPRRGLCIFNSCTKAVLLSYPYAYHDDDNDARLSALSRLIGNGFDTSCVQCSRQKTYTHNNSIGAIQPIDHIIIPYGHITFTISNDSSSSSSNSSHHHPQQHVAAQNSLVYPPNEMTVQQRPPLVHTSSDPSSNRLPRLQDITTLAQSCFIGRHGSSSPEVENEHGRSMMMIDDEMTTTSTIAASNHPQVKHRGDDIDEYYKQRVMGSGLCRPAISINADANDRELSLLSHKNASHPIRQRPFVPYARRNSTAITTTTSTSTRYSPPPSPQPHAAFRAGGNDGSSSPWNTMQQNQPPPRSPSSPSSIKHHSNNTTRRCISSPHIAAPPTKPMATVRRRHSSSAKTNFCTSRSQRYASSSSCAASVSQHHVNHCESCGTTSSPEWRKGPSGHKTYCNACGLRYWRSVARKEKMMAQQQKARNEQRAAHHNHYHQQQHQLSPISATITNSTPPSPSSSCSSSSPLSPASPAPIMVTANATASVAYADNNNRRYDTTSSSSTTTTTTNMHHPHLQPAWGLHPKITH</sequence>
<evidence type="ECO:0000256" key="4">
    <source>
        <dbReference type="PROSITE-ProRule" id="PRU00094"/>
    </source>
</evidence>
<evidence type="ECO:0000256" key="2">
    <source>
        <dbReference type="ARBA" id="ARBA00022771"/>
    </source>
</evidence>
<dbReference type="InterPro" id="IPR000679">
    <property type="entry name" value="Znf_GATA"/>
</dbReference>
<dbReference type="SUPFAM" id="SSF57716">
    <property type="entry name" value="Glucocorticoid receptor-like (DNA-binding domain)"/>
    <property type="match status" value="1"/>
</dbReference>
<feature type="domain" description="GATA-type" evidence="6">
    <location>
        <begin position="409"/>
        <end position="460"/>
    </location>
</feature>
<evidence type="ECO:0000256" key="3">
    <source>
        <dbReference type="ARBA" id="ARBA00022833"/>
    </source>
</evidence>
<name>A0AAD8DJM8_9FUNG</name>
<keyword evidence="1" id="KW-0479">Metal-binding</keyword>
<feature type="compositionally biased region" description="Low complexity" evidence="5">
    <location>
        <begin position="121"/>
        <end position="130"/>
    </location>
</feature>
<dbReference type="GO" id="GO:0043565">
    <property type="term" value="F:sequence-specific DNA binding"/>
    <property type="evidence" value="ECO:0007669"/>
    <property type="project" value="InterPro"/>
</dbReference>
<evidence type="ECO:0000256" key="5">
    <source>
        <dbReference type="SAM" id="MobiDB-lite"/>
    </source>
</evidence>
<dbReference type="Proteomes" id="UP001234581">
    <property type="component" value="Unassembled WGS sequence"/>
</dbReference>
<feature type="compositionally biased region" description="Polar residues" evidence="5">
    <location>
        <begin position="319"/>
        <end position="330"/>
    </location>
</feature>
<dbReference type="PROSITE" id="PS00344">
    <property type="entry name" value="GATA_ZN_FINGER_1"/>
    <property type="match status" value="1"/>
</dbReference>
<dbReference type="SMART" id="SM00401">
    <property type="entry name" value="ZnF_GATA"/>
    <property type="match status" value="1"/>
</dbReference>
<dbReference type="AlphaFoldDB" id="A0AAD8DJM8"/>
<dbReference type="PROSITE" id="PS50114">
    <property type="entry name" value="GATA_ZN_FINGER_2"/>
    <property type="match status" value="1"/>
</dbReference>
<evidence type="ECO:0000259" key="6">
    <source>
        <dbReference type="PROSITE" id="PS50114"/>
    </source>
</evidence>
<comment type="caution">
    <text evidence="7">The sequence shown here is derived from an EMBL/GenBank/DDBJ whole genome shotgun (WGS) entry which is preliminary data.</text>
</comment>
<dbReference type="EMBL" id="JARTCD010000001">
    <property type="protein sequence ID" value="KAJ8663873.1"/>
    <property type="molecule type" value="Genomic_DNA"/>
</dbReference>
<dbReference type="PANTHER" id="PTHR45658">
    <property type="entry name" value="GATA TRANSCRIPTION FACTOR"/>
    <property type="match status" value="1"/>
</dbReference>
<dbReference type="GO" id="GO:0008270">
    <property type="term" value="F:zinc ion binding"/>
    <property type="evidence" value="ECO:0007669"/>
    <property type="project" value="UniProtKB-KW"/>
</dbReference>
<reference evidence="7 8" key="1">
    <citation type="submission" date="2023-03" db="EMBL/GenBank/DDBJ databases">
        <title>Genome sequence of Lichtheimia ornata CBS 291.66.</title>
        <authorList>
            <person name="Mohabir J.T."/>
            <person name="Shea T.P."/>
            <person name="Kurbessoian T."/>
            <person name="Berby B."/>
            <person name="Fontaine J."/>
            <person name="Livny J."/>
            <person name="Gnirke A."/>
            <person name="Stajich J.E."/>
            <person name="Cuomo C.A."/>
        </authorList>
    </citation>
    <scope>NUCLEOTIDE SEQUENCE [LARGE SCALE GENOMIC DNA]</scope>
    <source>
        <strain evidence="7">CBS 291.66</strain>
    </source>
</reference>
<dbReference type="GeneID" id="83207570"/>
<gene>
    <name evidence="7" type="ORF">O0I10_000148</name>
</gene>
<keyword evidence="2 4" id="KW-0863">Zinc-finger</keyword>
<feature type="compositionally biased region" description="Low complexity" evidence="5">
    <location>
        <begin position="529"/>
        <end position="540"/>
    </location>
</feature>
<proteinExistence type="predicted"/>
<keyword evidence="8" id="KW-1185">Reference proteome</keyword>
<dbReference type="RefSeq" id="XP_058348785.1">
    <property type="nucleotide sequence ID" value="XM_058480262.1"/>
</dbReference>
<dbReference type="InterPro" id="IPR013088">
    <property type="entry name" value="Znf_NHR/GATA"/>
</dbReference>
<dbReference type="GO" id="GO:0030154">
    <property type="term" value="P:cell differentiation"/>
    <property type="evidence" value="ECO:0007669"/>
    <property type="project" value="TreeGrafter"/>
</dbReference>
<evidence type="ECO:0000313" key="7">
    <source>
        <dbReference type="EMBL" id="KAJ8663873.1"/>
    </source>
</evidence>
<feature type="compositionally biased region" description="Low complexity" evidence="5">
    <location>
        <begin position="470"/>
        <end position="505"/>
    </location>
</feature>
<feature type="region of interest" description="Disordered" evidence="5">
    <location>
        <begin position="447"/>
        <end position="505"/>
    </location>
</feature>
<dbReference type="GO" id="GO:0006355">
    <property type="term" value="P:regulation of DNA-templated transcription"/>
    <property type="evidence" value="ECO:0007669"/>
    <property type="project" value="InterPro"/>
</dbReference>
<keyword evidence="3" id="KW-0862">Zinc</keyword>
<dbReference type="GO" id="GO:0005634">
    <property type="term" value="C:nucleus"/>
    <property type="evidence" value="ECO:0007669"/>
    <property type="project" value="TreeGrafter"/>
</dbReference>
<evidence type="ECO:0000256" key="1">
    <source>
        <dbReference type="ARBA" id="ARBA00022723"/>
    </source>
</evidence>
<feature type="region of interest" description="Disordered" evidence="5">
    <location>
        <begin position="524"/>
        <end position="559"/>
    </location>
</feature>
<dbReference type="Gene3D" id="3.30.50.10">
    <property type="entry name" value="Erythroid Transcription Factor GATA-1, subunit A"/>
    <property type="match status" value="1"/>
</dbReference>
<organism evidence="7 8">
    <name type="scientific">Lichtheimia ornata</name>
    <dbReference type="NCBI Taxonomy" id="688661"/>
    <lineage>
        <taxon>Eukaryota</taxon>
        <taxon>Fungi</taxon>
        <taxon>Fungi incertae sedis</taxon>
        <taxon>Mucoromycota</taxon>
        <taxon>Mucoromycotina</taxon>
        <taxon>Mucoromycetes</taxon>
        <taxon>Mucorales</taxon>
        <taxon>Lichtheimiaceae</taxon>
        <taxon>Lichtheimia</taxon>
    </lineage>
</organism>
<dbReference type="CDD" id="cd00202">
    <property type="entry name" value="ZnF_GATA"/>
    <property type="match status" value="1"/>
</dbReference>
<feature type="compositionally biased region" description="Low complexity" evidence="5">
    <location>
        <begin position="291"/>
        <end position="300"/>
    </location>
</feature>
<dbReference type="PANTHER" id="PTHR45658:SF129">
    <property type="entry name" value="GATA-TYPE DOMAIN-CONTAINING PROTEIN"/>
    <property type="match status" value="1"/>
</dbReference>